<evidence type="ECO:0000313" key="1">
    <source>
        <dbReference type="EMBL" id="CAF4901263.1"/>
    </source>
</evidence>
<protein>
    <submittedName>
        <fullName evidence="1">Uncharacterized protein</fullName>
    </submittedName>
</protein>
<sequence length="34" mass="3767">LTWLKDGAELPASTRVTTNYDISSKTAWVRIDSA</sequence>
<dbReference type="EMBL" id="CAJOBI010174280">
    <property type="protein sequence ID" value="CAF4901263.1"/>
    <property type="molecule type" value="Genomic_DNA"/>
</dbReference>
<evidence type="ECO:0000313" key="2">
    <source>
        <dbReference type="Proteomes" id="UP000676336"/>
    </source>
</evidence>
<gene>
    <name evidence="1" type="ORF">SMN809_LOCUS51761</name>
</gene>
<feature type="non-terminal residue" evidence="1">
    <location>
        <position position="1"/>
    </location>
</feature>
<accession>A0A8S3CAN9</accession>
<name>A0A8S3CAN9_9BILA</name>
<dbReference type="AlphaFoldDB" id="A0A8S3CAN9"/>
<organism evidence="1 2">
    <name type="scientific">Rotaria magnacalcarata</name>
    <dbReference type="NCBI Taxonomy" id="392030"/>
    <lineage>
        <taxon>Eukaryota</taxon>
        <taxon>Metazoa</taxon>
        <taxon>Spiralia</taxon>
        <taxon>Gnathifera</taxon>
        <taxon>Rotifera</taxon>
        <taxon>Eurotatoria</taxon>
        <taxon>Bdelloidea</taxon>
        <taxon>Philodinida</taxon>
        <taxon>Philodinidae</taxon>
        <taxon>Rotaria</taxon>
    </lineage>
</organism>
<comment type="caution">
    <text evidence="1">The sequence shown here is derived from an EMBL/GenBank/DDBJ whole genome shotgun (WGS) entry which is preliminary data.</text>
</comment>
<reference evidence="1" key="1">
    <citation type="submission" date="2021-02" db="EMBL/GenBank/DDBJ databases">
        <authorList>
            <person name="Nowell W R."/>
        </authorList>
    </citation>
    <scope>NUCLEOTIDE SEQUENCE</scope>
</reference>
<proteinExistence type="predicted"/>
<feature type="non-terminal residue" evidence="1">
    <location>
        <position position="34"/>
    </location>
</feature>
<dbReference type="Proteomes" id="UP000676336">
    <property type="component" value="Unassembled WGS sequence"/>
</dbReference>